<reference evidence="1" key="1">
    <citation type="submission" date="2016-05" db="EMBL/GenBank/DDBJ databases">
        <authorList>
            <person name="Lavstsen T."/>
            <person name="Jespersen J.S."/>
        </authorList>
    </citation>
    <scope>NUCLEOTIDE SEQUENCE</scope>
    <source>
        <tissue evidence="1">Brain</tissue>
    </source>
</reference>
<organism evidence="1">
    <name type="scientific">Nothobranchius kadleci</name>
    <name type="common">African annual killifish</name>
    <dbReference type="NCBI Taxonomy" id="1051664"/>
    <lineage>
        <taxon>Eukaryota</taxon>
        <taxon>Metazoa</taxon>
        <taxon>Chordata</taxon>
        <taxon>Craniata</taxon>
        <taxon>Vertebrata</taxon>
        <taxon>Euteleostomi</taxon>
        <taxon>Actinopterygii</taxon>
        <taxon>Neopterygii</taxon>
        <taxon>Teleostei</taxon>
        <taxon>Neoteleostei</taxon>
        <taxon>Acanthomorphata</taxon>
        <taxon>Ovalentaria</taxon>
        <taxon>Atherinomorphae</taxon>
        <taxon>Cyprinodontiformes</taxon>
        <taxon>Nothobranchiidae</taxon>
        <taxon>Nothobranchius</taxon>
    </lineage>
</organism>
<accession>A0A1A8DWV2</accession>
<reference evidence="1" key="2">
    <citation type="submission" date="2016-06" db="EMBL/GenBank/DDBJ databases">
        <title>The genome of a short-lived fish provides insights into sex chromosome evolution and the genetic control of aging.</title>
        <authorList>
            <person name="Reichwald K."/>
            <person name="Felder M."/>
            <person name="Petzold A."/>
            <person name="Koch P."/>
            <person name="Groth M."/>
            <person name="Platzer M."/>
        </authorList>
    </citation>
    <scope>NUCLEOTIDE SEQUENCE</scope>
    <source>
        <tissue evidence="1">Brain</tissue>
    </source>
</reference>
<feature type="non-terminal residue" evidence="1">
    <location>
        <position position="1"/>
    </location>
</feature>
<gene>
    <name evidence="1" type="primary">ADAM12</name>
</gene>
<dbReference type="EMBL" id="HAEA01009251">
    <property type="protein sequence ID" value="SBQ37731.1"/>
    <property type="molecule type" value="Transcribed_RNA"/>
</dbReference>
<sequence>VDLNETKKQFLFCTKSCDSDSRVSNEKGTHHTMVLPCPRSGTYELFIKLL</sequence>
<name>A0A1A8DWV2_NOTKA</name>
<proteinExistence type="predicted"/>
<evidence type="ECO:0000313" key="1">
    <source>
        <dbReference type="EMBL" id="SBQ37731.1"/>
    </source>
</evidence>
<dbReference type="AlphaFoldDB" id="A0A1A8DWV2"/>
<protein>
    <submittedName>
        <fullName evidence="1">ADAM metallopeptidase domain 12</fullName>
    </submittedName>
</protein>
<feature type="non-terminal residue" evidence="1">
    <location>
        <position position="50"/>
    </location>
</feature>